<evidence type="ECO:0000256" key="1">
    <source>
        <dbReference type="ARBA" id="ARBA00006066"/>
    </source>
</evidence>
<dbReference type="InterPro" id="IPR024078">
    <property type="entry name" value="LmbE-like_dom_sf"/>
</dbReference>
<comment type="similarity">
    <text evidence="1">Belongs to the PIGL family.</text>
</comment>
<dbReference type="SUPFAM" id="SSF102588">
    <property type="entry name" value="LmbE-like"/>
    <property type="match status" value="1"/>
</dbReference>
<dbReference type="Gene3D" id="3.40.50.10320">
    <property type="entry name" value="LmbE-like"/>
    <property type="match status" value="1"/>
</dbReference>
<proteinExistence type="inferred from homology"/>
<name>A0AAD5GX19_9CHLO</name>
<evidence type="ECO:0000313" key="3">
    <source>
        <dbReference type="EMBL" id="KAI7835504.1"/>
    </source>
</evidence>
<organism evidence="3 4">
    <name type="scientific">Chlorella ohadii</name>
    <dbReference type="NCBI Taxonomy" id="2649997"/>
    <lineage>
        <taxon>Eukaryota</taxon>
        <taxon>Viridiplantae</taxon>
        <taxon>Chlorophyta</taxon>
        <taxon>core chlorophytes</taxon>
        <taxon>Trebouxiophyceae</taxon>
        <taxon>Chlorellales</taxon>
        <taxon>Chlorellaceae</taxon>
        <taxon>Chlorella clade</taxon>
        <taxon>Chlorella</taxon>
    </lineage>
</organism>
<evidence type="ECO:0000256" key="2">
    <source>
        <dbReference type="ARBA" id="ARBA00012176"/>
    </source>
</evidence>
<dbReference type="Proteomes" id="UP001205105">
    <property type="component" value="Unassembled WGS sequence"/>
</dbReference>
<sequence length="232" mass="25865">MDEPGMAGCALLVTAHPDDEAMFWAPTILALLEQGMRVALLCLSTGNADGLGQLRSRELYHACSLLGIYRQDVTLVDDPRLQDGMQQRWPADAVAEHVAAAVQRLRPSRVYTFDAGGVSGHPNHLAVCAGVLRWWAAAPSSSSATSLPQLWQLESVGLLRKYAAVLDAPLAWAITALRQQLRGRSQAAWHACWQPRRAQRALLAHSSQMVWYRRLWLLLSRYMYVNTLVRRL</sequence>
<dbReference type="EC" id="3.5.1.89" evidence="2"/>
<protein>
    <recommendedName>
        <fullName evidence="2">N-acetylglucosaminylphosphatidylinositol deacetylase</fullName>
        <ecNumber evidence="2">3.5.1.89</ecNumber>
    </recommendedName>
</protein>
<dbReference type="Pfam" id="PF02585">
    <property type="entry name" value="PIG-L"/>
    <property type="match status" value="1"/>
</dbReference>
<dbReference type="GO" id="GO:0005783">
    <property type="term" value="C:endoplasmic reticulum"/>
    <property type="evidence" value="ECO:0007669"/>
    <property type="project" value="TreeGrafter"/>
</dbReference>
<dbReference type="PANTHER" id="PTHR12993:SF11">
    <property type="entry name" value="N-ACETYLGLUCOSAMINYL-PHOSPHATIDYLINOSITOL DE-N-ACETYLASE"/>
    <property type="match status" value="1"/>
</dbReference>
<gene>
    <name evidence="3" type="ORF">COHA_010599</name>
</gene>
<dbReference type="AlphaFoldDB" id="A0AAD5GX19"/>
<accession>A0AAD5GX19</accession>
<dbReference type="GO" id="GO:0000225">
    <property type="term" value="F:N-acetylglucosaminylphosphatidylinositol deacetylase activity"/>
    <property type="evidence" value="ECO:0007669"/>
    <property type="project" value="UniProtKB-EC"/>
</dbReference>
<reference evidence="3" key="1">
    <citation type="submission" date="2020-11" db="EMBL/GenBank/DDBJ databases">
        <title>Chlorella ohadii genome sequencing and assembly.</title>
        <authorList>
            <person name="Murik O."/>
            <person name="Treves H."/>
            <person name="Kedem I."/>
            <person name="Shotland Y."/>
            <person name="Kaplan A."/>
        </authorList>
    </citation>
    <scope>NUCLEOTIDE SEQUENCE</scope>
    <source>
        <strain evidence="3">1</strain>
    </source>
</reference>
<comment type="caution">
    <text evidence="3">The sequence shown here is derived from an EMBL/GenBank/DDBJ whole genome shotgun (WGS) entry which is preliminary data.</text>
</comment>
<dbReference type="EMBL" id="JADXDR010000255">
    <property type="protein sequence ID" value="KAI7835504.1"/>
    <property type="molecule type" value="Genomic_DNA"/>
</dbReference>
<dbReference type="PANTHER" id="PTHR12993">
    <property type="entry name" value="N-ACETYLGLUCOSAMINYL-PHOSPHATIDYLINOSITOL DE-N-ACETYLASE-RELATED"/>
    <property type="match status" value="1"/>
</dbReference>
<keyword evidence="4" id="KW-1185">Reference proteome</keyword>
<dbReference type="InterPro" id="IPR003737">
    <property type="entry name" value="GlcNAc_PI_deacetylase-related"/>
</dbReference>
<evidence type="ECO:0000313" key="4">
    <source>
        <dbReference type="Proteomes" id="UP001205105"/>
    </source>
</evidence>